<dbReference type="Proteomes" id="UP001374535">
    <property type="component" value="Chromosome 10"/>
</dbReference>
<reference evidence="2" key="2">
    <citation type="submission" date="2024-01" db="EMBL/GenBank/DDBJ databases">
        <authorList>
            <person name="Junaid A."/>
            <person name="Bhatia S."/>
        </authorList>
    </citation>
    <scope>NUCLEOTIDE SEQUENCE</scope>
    <source>
        <strain evidence="2">Urdbean</strain>
        <tissue evidence="2">Leaf</tissue>
    </source>
</reference>
<dbReference type="Pfam" id="PF07727">
    <property type="entry name" value="RVT_2"/>
    <property type="match status" value="1"/>
</dbReference>
<evidence type="ECO:0000313" key="3">
    <source>
        <dbReference type="EMBL" id="WVZ26736.1"/>
    </source>
</evidence>
<dbReference type="AlphaFoldDB" id="A0AAQ3MLY2"/>
<gene>
    <name evidence="3" type="ORF">V8G54_000169</name>
    <name evidence="2" type="ORF">V8G54_031892</name>
</gene>
<dbReference type="Proteomes" id="UP001374535">
    <property type="component" value="Mitochondrion MT"/>
</dbReference>
<name>A0AAQ3MLY2_VIGMU</name>
<reference evidence="2 4" key="1">
    <citation type="journal article" date="2023" name="Life. Sci Alliance">
        <title>Evolutionary insights into 3D genome organization and epigenetic landscape of Vigna mungo.</title>
        <authorList>
            <person name="Junaid A."/>
            <person name="Singh B."/>
            <person name="Bhatia S."/>
        </authorList>
    </citation>
    <scope>NUCLEOTIDE SEQUENCE [LARGE SCALE GENOMIC DNA]</scope>
    <source>
        <strain evidence="2">Urdbean</strain>
    </source>
</reference>
<feature type="domain" description="Reverse transcriptase Ty1/copia-type" evidence="1">
    <location>
        <begin position="60"/>
        <end position="105"/>
    </location>
</feature>
<keyword evidence="3" id="KW-0496">Mitochondrion</keyword>
<organism evidence="2 4">
    <name type="scientific">Vigna mungo</name>
    <name type="common">Black gram</name>
    <name type="synonym">Phaseolus mungo</name>
    <dbReference type="NCBI Taxonomy" id="3915"/>
    <lineage>
        <taxon>Eukaryota</taxon>
        <taxon>Viridiplantae</taxon>
        <taxon>Streptophyta</taxon>
        <taxon>Embryophyta</taxon>
        <taxon>Tracheophyta</taxon>
        <taxon>Spermatophyta</taxon>
        <taxon>Magnoliopsida</taxon>
        <taxon>eudicotyledons</taxon>
        <taxon>Gunneridae</taxon>
        <taxon>Pentapetalae</taxon>
        <taxon>rosids</taxon>
        <taxon>fabids</taxon>
        <taxon>Fabales</taxon>
        <taxon>Fabaceae</taxon>
        <taxon>Papilionoideae</taxon>
        <taxon>50 kb inversion clade</taxon>
        <taxon>NPAAA clade</taxon>
        <taxon>indigoferoid/millettioid clade</taxon>
        <taxon>Phaseoleae</taxon>
        <taxon>Vigna</taxon>
    </lineage>
</organism>
<evidence type="ECO:0000313" key="2">
    <source>
        <dbReference type="EMBL" id="WVY92804.1"/>
    </source>
</evidence>
<sequence length="106" mass="12626">MECGLEIRKNIEEELESEPEHIVKSETSEVMIRRSSRIIGDEYVKWKLAMKDETKSLQKNKTWSLAKLPEGKKVPIQNMWVYRLKEESDNNRRYKGRLVVKGFQQK</sequence>
<dbReference type="EMBL" id="CP144701">
    <property type="protein sequence ID" value="WVZ26736.1"/>
    <property type="molecule type" value="Genomic_DNA"/>
</dbReference>
<protein>
    <recommendedName>
        <fullName evidence="1">Reverse transcriptase Ty1/copia-type domain-containing protein</fullName>
    </recommendedName>
</protein>
<dbReference type="InterPro" id="IPR013103">
    <property type="entry name" value="RVT_2"/>
</dbReference>
<evidence type="ECO:0000313" key="4">
    <source>
        <dbReference type="Proteomes" id="UP001374535"/>
    </source>
</evidence>
<accession>A0AAQ3MLY2</accession>
<proteinExistence type="predicted"/>
<evidence type="ECO:0000259" key="1">
    <source>
        <dbReference type="Pfam" id="PF07727"/>
    </source>
</evidence>
<geneLocation type="mitochondrion" evidence="3"/>
<keyword evidence="4" id="KW-1185">Reference proteome</keyword>
<dbReference type="EMBL" id="CP144691">
    <property type="protein sequence ID" value="WVY92804.1"/>
    <property type="molecule type" value="Genomic_DNA"/>
</dbReference>